<evidence type="ECO:0000256" key="13">
    <source>
        <dbReference type="ARBA" id="ARBA00023014"/>
    </source>
</evidence>
<evidence type="ECO:0000256" key="14">
    <source>
        <dbReference type="ARBA" id="ARBA00024827"/>
    </source>
</evidence>
<dbReference type="Gene3D" id="1.20.5.1930">
    <property type="match status" value="1"/>
</dbReference>
<dbReference type="SMART" id="SM00387">
    <property type="entry name" value="HATPase_c"/>
    <property type="match status" value="1"/>
</dbReference>
<proteinExistence type="predicted"/>
<dbReference type="CDD" id="cd16917">
    <property type="entry name" value="HATPase_UhpB-NarQ-NarX-like"/>
    <property type="match status" value="1"/>
</dbReference>
<comment type="catalytic activity">
    <reaction evidence="1">
        <text>ATP + protein L-histidine = ADP + protein N-phospho-L-histidine.</text>
        <dbReference type="EC" id="2.7.13.3"/>
    </reaction>
</comment>
<evidence type="ECO:0000256" key="12">
    <source>
        <dbReference type="ARBA" id="ARBA00023012"/>
    </source>
</evidence>
<keyword evidence="17" id="KW-0547">Nucleotide-binding</keyword>
<keyword evidence="11" id="KW-0408">Iron</keyword>
<evidence type="ECO:0000256" key="5">
    <source>
        <dbReference type="ARBA" id="ARBA00017322"/>
    </source>
</evidence>
<evidence type="ECO:0000256" key="9">
    <source>
        <dbReference type="ARBA" id="ARBA00022723"/>
    </source>
</evidence>
<name>A0ABZ3FKM2_9ACTN</name>
<evidence type="ECO:0000256" key="2">
    <source>
        <dbReference type="ARBA" id="ARBA00001966"/>
    </source>
</evidence>
<keyword evidence="6" id="KW-0004">4Fe-4S</keyword>
<dbReference type="InterPro" id="IPR003018">
    <property type="entry name" value="GAF"/>
</dbReference>
<evidence type="ECO:0000256" key="4">
    <source>
        <dbReference type="ARBA" id="ARBA00012438"/>
    </source>
</evidence>
<dbReference type="PANTHER" id="PTHR24421">
    <property type="entry name" value="NITRATE/NITRITE SENSOR PROTEIN NARX-RELATED"/>
    <property type="match status" value="1"/>
</dbReference>
<evidence type="ECO:0000313" key="18">
    <source>
        <dbReference type="Proteomes" id="UP001442841"/>
    </source>
</evidence>
<dbReference type="EMBL" id="CP154795">
    <property type="protein sequence ID" value="XAN06195.1"/>
    <property type="molecule type" value="Genomic_DNA"/>
</dbReference>
<accession>A0ABZ3FKM2</accession>
<dbReference type="InterPro" id="IPR029016">
    <property type="entry name" value="GAF-like_dom_sf"/>
</dbReference>
<keyword evidence="18" id="KW-1185">Reference proteome</keyword>
<dbReference type="InterPro" id="IPR003594">
    <property type="entry name" value="HATPase_dom"/>
</dbReference>
<evidence type="ECO:0000256" key="6">
    <source>
        <dbReference type="ARBA" id="ARBA00022485"/>
    </source>
</evidence>
<dbReference type="Pfam" id="PF13185">
    <property type="entry name" value="GAF_2"/>
    <property type="match status" value="1"/>
</dbReference>
<keyword evidence="17" id="KW-0067">ATP-binding</keyword>
<dbReference type="Pfam" id="PF02518">
    <property type="entry name" value="HATPase_c"/>
    <property type="match status" value="1"/>
</dbReference>
<dbReference type="RefSeq" id="WP_425307627.1">
    <property type="nucleotide sequence ID" value="NZ_CP154795.1"/>
</dbReference>
<evidence type="ECO:0000256" key="15">
    <source>
        <dbReference type="ARBA" id="ARBA00030800"/>
    </source>
</evidence>
<dbReference type="SMART" id="SM00065">
    <property type="entry name" value="GAF"/>
    <property type="match status" value="1"/>
</dbReference>
<dbReference type="Gene3D" id="3.30.565.10">
    <property type="entry name" value="Histidine kinase-like ATPase, C-terminal domain"/>
    <property type="match status" value="1"/>
</dbReference>
<organism evidence="17 18">
    <name type="scientific">Ammonicoccus fulvus</name>
    <dbReference type="NCBI Taxonomy" id="3138240"/>
    <lineage>
        <taxon>Bacteria</taxon>
        <taxon>Bacillati</taxon>
        <taxon>Actinomycetota</taxon>
        <taxon>Actinomycetes</taxon>
        <taxon>Propionibacteriales</taxon>
        <taxon>Propionibacteriaceae</taxon>
        <taxon>Ammonicoccus</taxon>
    </lineage>
</organism>
<evidence type="ECO:0000256" key="1">
    <source>
        <dbReference type="ARBA" id="ARBA00000085"/>
    </source>
</evidence>
<evidence type="ECO:0000256" key="7">
    <source>
        <dbReference type="ARBA" id="ARBA00022490"/>
    </source>
</evidence>
<comment type="cofactor">
    <cofactor evidence="2">
        <name>[4Fe-4S] cluster</name>
        <dbReference type="ChEBI" id="CHEBI:49883"/>
    </cofactor>
</comment>
<dbReference type="InterPro" id="IPR050482">
    <property type="entry name" value="Sensor_HK_TwoCompSys"/>
</dbReference>
<keyword evidence="12" id="KW-0902">Two-component regulatory system</keyword>
<keyword evidence="8" id="KW-0808">Transferase</keyword>
<feature type="domain" description="Histidine kinase" evidence="16">
    <location>
        <begin position="424"/>
        <end position="513"/>
    </location>
</feature>
<gene>
    <name evidence="17" type="ORF">AADG42_02355</name>
</gene>
<comment type="subcellular location">
    <subcellularLocation>
        <location evidence="3">Cytoplasm</location>
    </subcellularLocation>
</comment>
<evidence type="ECO:0000256" key="3">
    <source>
        <dbReference type="ARBA" id="ARBA00004496"/>
    </source>
</evidence>
<dbReference type="PROSITE" id="PS50109">
    <property type="entry name" value="HIS_KIN"/>
    <property type="match status" value="1"/>
</dbReference>
<keyword evidence="10" id="KW-0418">Kinase</keyword>
<dbReference type="PRINTS" id="PR00344">
    <property type="entry name" value="BCTRLSENSOR"/>
</dbReference>
<dbReference type="InterPro" id="IPR011712">
    <property type="entry name" value="Sig_transdc_His_kin_sub3_dim/P"/>
</dbReference>
<dbReference type="EC" id="2.7.13.3" evidence="4"/>
<dbReference type="SUPFAM" id="SSF55874">
    <property type="entry name" value="ATPase domain of HSP90 chaperone/DNA topoisomerase II/histidine kinase"/>
    <property type="match status" value="1"/>
</dbReference>
<keyword evidence="7" id="KW-0963">Cytoplasm</keyword>
<evidence type="ECO:0000259" key="16">
    <source>
        <dbReference type="PROSITE" id="PS50109"/>
    </source>
</evidence>
<dbReference type="InterPro" id="IPR036890">
    <property type="entry name" value="HATPase_C_sf"/>
</dbReference>
<dbReference type="InterPro" id="IPR035965">
    <property type="entry name" value="PAS-like_dom_sf"/>
</dbReference>
<evidence type="ECO:0000256" key="10">
    <source>
        <dbReference type="ARBA" id="ARBA00022777"/>
    </source>
</evidence>
<dbReference type="SUPFAM" id="SSF55781">
    <property type="entry name" value="GAF domain-like"/>
    <property type="match status" value="1"/>
</dbReference>
<keyword evidence="9" id="KW-0479">Metal-binding</keyword>
<dbReference type="Pfam" id="PF07730">
    <property type="entry name" value="HisKA_3"/>
    <property type="match status" value="1"/>
</dbReference>
<sequence length="520" mass="56311">MQADRSDESAPTGLSDPIDPIEQALQAMLATSLDGVLVLDGGGRVERANGPASEILRTDPDALIGTDPLADWESVPGDDHQGELLVDAAASRTVRKRSSVLGERRLIVLRDITDAERSQRRLAAFASAASSVAYFGSLRETLDAICAETIRTVDLAAAQILLIDADTMTMQLHGAAPQAYFGPDFSDRIAAASAMGAEFSSRASLRKLRPIVTPGRRQLMLDDPRWAPLHDHLLSFEWDTFVSIPLVGREAPIGALNIYGRPGSQPTFEDIAFFTAMADQISVAVQHARLFSASKLRTQHEERQRLARELHDSACQELFSINLHVRAAKFVLAKTKPVSEAGHEAVDKLNRHVTTLGELAHAALEDMRALIFQLYPTVLQSEGLVAVTRQLLASLSAREGIAGSVESPDEEMVVDADAALEAYHIVREALHNVLKHARASRVHVRLAPDRGHPDTLSIEVIDDGVGLATDSERRGGFGLTSMRERADRMGGWVRIEAAPEGGTRVRVALPGSLARGGRQS</sequence>
<dbReference type="InterPro" id="IPR000014">
    <property type="entry name" value="PAS"/>
</dbReference>
<dbReference type="Proteomes" id="UP001442841">
    <property type="component" value="Chromosome"/>
</dbReference>
<dbReference type="GO" id="GO:0005524">
    <property type="term" value="F:ATP binding"/>
    <property type="evidence" value="ECO:0007669"/>
    <property type="project" value="UniProtKB-KW"/>
</dbReference>
<keyword evidence="13" id="KW-0411">Iron-sulfur</keyword>
<evidence type="ECO:0000256" key="8">
    <source>
        <dbReference type="ARBA" id="ARBA00022679"/>
    </source>
</evidence>
<dbReference type="InterPro" id="IPR005467">
    <property type="entry name" value="His_kinase_dom"/>
</dbReference>
<evidence type="ECO:0000256" key="11">
    <source>
        <dbReference type="ARBA" id="ARBA00023004"/>
    </source>
</evidence>
<dbReference type="Gene3D" id="3.30.450.40">
    <property type="match status" value="1"/>
</dbReference>
<dbReference type="SUPFAM" id="SSF55785">
    <property type="entry name" value="PYP-like sensor domain (PAS domain)"/>
    <property type="match status" value="1"/>
</dbReference>
<evidence type="ECO:0000313" key="17">
    <source>
        <dbReference type="EMBL" id="XAN06195.1"/>
    </source>
</evidence>
<dbReference type="InterPro" id="IPR004358">
    <property type="entry name" value="Sig_transdc_His_kin-like_C"/>
</dbReference>
<comment type="function">
    <text evidence="14">Member of the two-component regulatory system NreB/NreC involved in the control of dissimilatory nitrate/nitrite reduction in response to oxygen. NreB functions as a direct oxygen sensor histidine kinase which is autophosphorylated, in the absence of oxygen, probably at the conserved histidine residue, and transfers its phosphate group probably to a conserved aspartate residue of NreC. NreB/NreC activates the expression of the nitrate (narGHJI) and nitrite (nir) reductase operons, as well as the putative nitrate transporter gene narT.</text>
</comment>
<protein>
    <recommendedName>
        <fullName evidence="5">Oxygen sensor histidine kinase NreB</fullName>
        <ecNumber evidence="4">2.7.13.3</ecNumber>
    </recommendedName>
    <alternativeName>
        <fullName evidence="15">Nitrogen regulation protein B</fullName>
    </alternativeName>
</protein>
<dbReference type="Pfam" id="PF13188">
    <property type="entry name" value="PAS_8"/>
    <property type="match status" value="1"/>
</dbReference>
<reference evidence="17 18" key="1">
    <citation type="submission" date="2024-04" db="EMBL/GenBank/DDBJ databases">
        <title>Isolation of an actinomycete strain from pig manure.</title>
        <authorList>
            <person name="Gong T."/>
            <person name="Yu Z."/>
            <person name="An M."/>
            <person name="Wei C."/>
            <person name="Yang W."/>
            <person name="Liu L."/>
        </authorList>
    </citation>
    <scope>NUCLEOTIDE SEQUENCE [LARGE SCALE GENOMIC DNA]</scope>
    <source>
        <strain evidence="17 18">ZF39</strain>
    </source>
</reference>